<feature type="region of interest" description="Disordered" evidence="1">
    <location>
        <begin position="168"/>
        <end position="207"/>
    </location>
</feature>
<sequence>MAAAAPAPPHRPRNTRGRPLPCGRSKQQHQHPHIRLRRRLIDPVMFDTDSDSYDEDPRYDPGAQLVSYGAGPTSEMGYPDRAERERHSLIESQIDAHHGGVTGSRPYRGPPAPRDVNKDPYDAYMKEFYRQPSYLPASVAPHYVNTTPVTAEYDPDSRNGKPDFVVRERASSNPDRGRNNVTPQAHVAARKRTGSNPPFFVRARGDAHGDDMIRRIMDQNNSSNSQKKNNNNNNNNGAADDAAAAAGDTATTAPPAPPPIVTRTPGSPLGPPPPASRSPSPVAMPQAKQHRQRDPARTESPLPPPMPGEDIRDTDTMSRTGTLKHGGGFMGFVRDLTRRARDHYYYGGSSRRGRLSPTPSDMEYYDGYMEGGPPPGPLSSAYAPPGTGTFSRYRSRGLMGSGRHRHQHHSSRRNYRHRGRNNPYLAGRGGWGGWGYGYAGFTGLFTQMGEFLLDFIMRFPALWFLLEPIQSISQSRFYYLRTPLIFAEIMFVMLLVYYSLIVLEFLFSILKVMCTPAIVLTQLVFGRRD</sequence>
<feature type="region of interest" description="Disordered" evidence="1">
    <location>
        <begin position="1"/>
        <end position="116"/>
    </location>
</feature>
<reference evidence="3" key="1">
    <citation type="journal article" date="2019" name="G3 (Bethesda)">
        <title>Genome Assemblies of Two Rare Opportunistic Yeast Pathogens: Diutina rugosa (syn. Candida rugosa) and Trichomonascus ciferrii (syn. Candida ciferrii).</title>
        <authorList>
            <person name="Mixao V."/>
            <person name="Saus E."/>
            <person name="Hansen A.P."/>
            <person name="Lass-Florl C."/>
            <person name="Gabaldon T."/>
        </authorList>
    </citation>
    <scope>NUCLEOTIDE SEQUENCE</scope>
    <source>
        <strain evidence="3">CBS 4856</strain>
    </source>
</reference>
<protein>
    <submittedName>
        <fullName evidence="3">Uncharacterized protein</fullName>
    </submittedName>
</protein>
<feature type="region of interest" description="Disordered" evidence="1">
    <location>
        <begin position="219"/>
        <end position="326"/>
    </location>
</feature>
<feature type="compositionally biased region" description="Basic residues" evidence="1">
    <location>
        <begin position="402"/>
        <end position="417"/>
    </location>
</feature>
<keyword evidence="2" id="KW-0812">Transmembrane</keyword>
<evidence type="ECO:0000313" key="3">
    <source>
        <dbReference type="EMBL" id="KAA8917296.1"/>
    </source>
</evidence>
<dbReference type="AlphaFoldDB" id="A0A642VD42"/>
<comment type="caution">
    <text evidence="3">The sequence shown here is derived from an EMBL/GenBank/DDBJ whole genome shotgun (WGS) entry which is preliminary data.</text>
</comment>
<feature type="compositionally biased region" description="Basic and acidic residues" evidence="1">
    <location>
        <begin position="168"/>
        <end position="178"/>
    </location>
</feature>
<feature type="compositionally biased region" description="Basic residues" evidence="1">
    <location>
        <begin position="26"/>
        <end position="38"/>
    </location>
</feature>
<feature type="compositionally biased region" description="Polar residues" evidence="1">
    <location>
        <begin position="219"/>
        <end position="228"/>
    </location>
</feature>
<evidence type="ECO:0000313" key="4">
    <source>
        <dbReference type="Proteomes" id="UP000761534"/>
    </source>
</evidence>
<feature type="transmembrane region" description="Helical" evidence="2">
    <location>
        <begin position="478"/>
        <end position="499"/>
    </location>
</feature>
<dbReference type="EMBL" id="SWFS01000050">
    <property type="protein sequence ID" value="KAA8917296.1"/>
    <property type="molecule type" value="Genomic_DNA"/>
</dbReference>
<keyword evidence="2" id="KW-1133">Transmembrane helix</keyword>
<proteinExistence type="predicted"/>
<dbReference type="VEuPathDB" id="FungiDB:TRICI_000582"/>
<gene>
    <name evidence="3" type="ORF">TRICI_000582</name>
</gene>
<organism evidence="3 4">
    <name type="scientific">Trichomonascus ciferrii</name>
    <dbReference type="NCBI Taxonomy" id="44093"/>
    <lineage>
        <taxon>Eukaryota</taxon>
        <taxon>Fungi</taxon>
        <taxon>Dikarya</taxon>
        <taxon>Ascomycota</taxon>
        <taxon>Saccharomycotina</taxon>
        <taxon>Dipodascomycetes</taxon>
        <taxon>Dipodascales</taxon>
        <taxon>Trichomonascaceae</taxon>
        <taxon>Trichomonascus</taxon>
        <taxon>Trichomonascus ciferrii complex</taxon>
    </lineage>
</organism>
<keyword evidence="4" id="KW-1185">Reference proteome</keyword>
<name>A0A642VD42_9ASCO</name>
<evidence type="ECO:0000256" key="1">
    <source>
        <dbReference type="SAM" id="MobiDB-lite"/>
    </source>
</evidence>
<keyword evidence="2" id="KW-0472">Membrane</keyword>
<evidence type="ECO:0000256" key="2">
    <source>
        <dbReference type="SAM" id="Phobius"/>
    </source>
</evidence>
<dbReference type="Proteomes" id="UP000761534">
    <property type="component" value="Unassembled WGS sequence"/>
</dbReference>
<feature type="compositionally biased region" description="Low complexity" evidence="1">
    <location>
        <begin position="229"/>
        <end position="253"/>
    </location>
</feature>
<feature type="compositionally biased region" description="Basic and acidic residues" evidence="1">
    <location>
        <begin position="78"/>
        <end position="98"/>
    </location>
</feature>
<accession>A0A642VD42</accession>
<feature type="region of interest" description="Disordered" evidence="1">
    <location>
        <begin position="393"/>
        <end position="417"/>
    </location>
</feature>